<keyword evidence="4" id="KW-0472">Membrane</keyword>
<feature type="transmembrane region" description="Helical" evidence="4">
    <location>
        <begin position="83"/>
        <end position="116"/>
    </location>
</feature>
<keyword evidence="4" id="KW-0812">Transmembrane</keyword>
<evidence type="ECO:0000313" key="7">
    <source>
        <dbReference type="Proteomes" id="UP000243413"/>
    </source>
</evidence>
<accession>A0A1H1S0C4</accession>
<dbReference type="Gene3D" id="1.20.144.10">
    <property type="entry name" value="Phosphatidic acid phosphatase type 2/haloperoxidase"/>
    <property type="match status" value="1"/>
</dbReference>
<dbReference type="PANTHER" id="PTHR14969">
    <property type="entry name" value="SPHINGOSINE-1-PHOSPHATE PHOSPHOHYDROLASE"/>
    <property type="match status" value="1"/>
</dbReference>
<feature type="transmembrane region" description="Helical" evidence="4">
    <location>
        <begin position="123"/>
        <end position="143"/>
    </location>
</feature>
<dbReference type="InterPro" id="IPR000326">
    <property type="entry name" value="PAP2/HPO"/>
</dbReference>
<gene>
    <name evidence="6" type="ORF">SAMN05216271_1868</name>
</gene>
<evidence type="ECO:0000256" key="2">
    <source>
        <dbReference type="ARBA" id="ARBA00032707"/>
    </source>
</evidence>
<name>A0A1H1S0C4_9GAMM</name>
<feature type="domain" description="Phosphatidic acid phosphatase type 2/haloperoxidase" evidence="5">
    <location>
        <begin position="122"/>
        <end position="232"/>
    </location>
</feature>
<feature type="transmembrane region" description="Helical" evidence="4">
    <location>
        <begin position="217"/>
        <end position="235"/>
    </location>
</feature>
<evidence type="ECO:0000259" key="5">
    <source>
        <dbReference type="SMART" id="SM00014"/>
    </source>
</evidence>
<dbReference type="Pfam" id="PF01569">
    <property type="entry name" value="PAP2"/>
    <property type="match status" value="1"/>
</dbReference>
<dbReference type="SUPFAM" id="SSF48317">
    <property type="entry name" value="Acid phosphatase/Vanadium-dependent haloperoxidase"/>
    <property type="match status" value="1"/>
</dbReference>
<evidence type="ECO:0000256" key="3">
    <source>
        <dbReference type="ARBA" id="ARBA00047594"/>
    </source>
</evidence>
<reference evidence="7" key="1">
    <citation type="submission" date="2016-10" db="EMBL/GenBank/DDBJ databases">
        <authorList>
            <person name="Varghese N."/>
            <person name="Submissions S."/>
        </authorList>
    </citation>
    <scope>NUCLEOTIDE SEQUENCE [LARGE SCALE GENOMIC DNA]</scope>
    <source>
        <strain evidence="7">JCM 14963</strain>
    </source>
</reference>
<dbReference type="Proteomes" id="UP000243413">
    <property type="component" value="Chromosome I"/>
</dbReference>
<comment type="catalytic activity">
    <reaction evidence="3">
        <text>di-trans,octa-cis-undecaprenyl diphosphate + H2O = di-trans,octa-cis-undecaprenyl phosphate + phosphate + H(+)</text>
        <dbReference type="Rhea" id="RHEA:28094"/>
        <dbReference type="ChEBI" id="CHEBI:15377"/>
        <dbReference type="ChEBI" id="CHEBI:15378"/>
        <dbReference type="ChEBI" id="CHEBI:43474"/>
        <dbReference type="ChEBI" id="CHEBI:58405"/>
        <dbReference type="ChEBI" id="CHEBI:60392"/>
        <dbReference type="EC" id="3.6.1.27"/>
    </reaction>
</comment>
<dbReference type="EC" id="3.6.1.27" evidence="1"/>
<evidence type="ECO:0000256" key="4">
    <source>
        <dbReference type="SAM" id="Phobius"/>
    </source>
</evidence>
<organism evidence="6 7">
    <name type="scientific">Halopseudomonas sabulinigri</name>
    <dbReference type="NCBI Taxonomy" id="472181"/>
    <lineage>
        <taxon>Bacteria</taxon>
        <taxon>Pseudomonadati</taxon>
        <taxon>Pseudomonadota</taxon>
        <taxon>Gammaproteobacteria</taxon>
        <taxon>Pseudomonadales</taxon>
        <taxon>Pseudomonadaceae</taxon>
        <taxon>Halopseudomonas</taxon>
    </lineage>
</organism>
<feature type="transmembrane region" description="Helical" evidence="4">
    <location>
        <begin position="163"/>
        <end position="184"/>
    </location>
</feature>
<proteinExistence type="predicted"/>
<dbReference type="GO" id="GO:0050380">
    <property type="term" value="F:undecaprenyl-diphosphatase activity"/>
    <property type="evidence" value="ECO:0007669"/>
    <property type="project" value="UniProtKB-EC"/>
</dbReference>
<dbReference type="CDD" id="cd03392">
    <property type="entry name" value="PAP2_like_2"/>
    <property type="match status" value="1"/>
</dbReference>
<dbReference type="EMBL" id="LT629763">
    <property type="protein sequence ID" value="SDS41266.1"/>
    <property type="molecule type" value="Genomic_DNA"/>
</dbReference>
<keyword evidence="4" id="KW-1133">Transmembrane helix</keyword>
<dbReference type="OrthoDB" id="9780918at2"/>
<protein>
    <recommendedName>
        <fullName evidence="1">undecaprenyl-diphosphate phosphatase</fullName>
        <ecNumber evidence="1">3.6.1.27</ecNumber>
    </recommendedName>
    <alternativeName>
        <fullName evidence="2">Undecaprenyl pyrophosphate phosphatase</fullName>
    </alternativeName>
</protein>
<dbReference type="InterPro" id="IPR036938">
    <property type="entry name" value="PAP2/HPO_sf"/>
</dbReference>
<evidence type="ECO:0000313" key="6">
    <source>
        <dbReference type="EMBL" id="SDS41266.1"/>
    </source>
</evidence>
<dbReference type="AlphaFoldDB" id="A0A1H1S0C4"/>
<sequence length="248" mass="26982">MLIDTLTDLALMLLSIVLLYLSLFSYARRRQPHWHRSLQERRAVIVLLLTLVVVAIRVSKAVLGGHTSEFDIALLEYIHQHTSAAAVSAFSWITLTGSSRFLTPLGVLLCAALLLARQYREALLLPLSMISAALLVYAIKLAVARERPALWATDWYWGYSFPSGHTMGTAACATALALCAAQLWPASRRYALCLAGVWIGLVAASRLVLGVHWPTDVLVAACLGIVLPILIRLTAGTVKPAAARTENS</sequence>
<dbReference type="PANTHER" id="PTHR14969:SF13">
    <property type="entry name" value="AT30094P"/>
    <property type="match status" value="1"/>
</dbReference>
<dbReference type="RefSeq" id="WP_092285963.1">
    <property type="nucleotide sequence ID" value="NZ_LT629763.1"/>
</dbReference>
<feature type="transmembrane region" description="Helical" evidence="4">
    <location>
        <begin position="191"/>
        <end position="211"/>
    </location>
</feature>
<feature type="transmembrane region" description="Helical" evidence="4">
    <location>
        <begin position="44"/>
        <end position="63"/>
    </location>
</feature>
<dbReference type="SMART" id="SM00014">
    <property type="entry name" value="acidPPc"/>
    <property type="match status" value="1"/>
</dbReference>
<evidence type="ECO:0000256" key="1">
    <source>
        <dbReference type="ARBA" id="ARBA00012374"/>
    </source>
</evidence>
<dbReference type="STRING" id="472181.SAMN05216271_1868"/>
<feature type="transmembrane region" description="Helical" evidence="4">
    <location>
        <begin position="6"/>
        <end position="23"/>
    </location>
</feature>